<keyword evidence="2" id="KW-0812">Transmembrane</keyword>
<feature type="transmembrane region" description="Helical" evidence="2">
    <location>
        <begin position="1417"/>
        <end position="1439"/>
    </location>
</feature>
<dbReference type="Proteomes" id="UP000521943">
    <property type="component" value="Unassembled WGS sequence"/>
</dbReference>
<reference evidence="3 4" key="1">
    <citation type="submission" date="2020-07" db="EMBL/GenBank/DDBJ databases">
        <title>Comparative genomics of pyrophilous fungi reveals a link between fire events and developmental genes.</title>
        <authorList>
            <consortium name="DOE Joint Genome Institute"/>
            <person name="Steindorff A.S."/>
            <person name="Carver A."/>
            <person name="Calhoun S."/>
            <person name="Stillman K."/>
            <person name="Liu H."/>
            <person name="Lipzen A."/>
            <person name="Pangilinan J."/>
            <person name="Labutti K."/>
            <person name="Bruns T.D."/>
            <person name="Grigoriev I.V."/>
        </authorList>
    </citation>
    <scope>NUCLEOTIDE SEQUENCE [LARGE SCALE GENOMIC DNA]</scope>
    <source>
        <strain evidence="3 4">CBS 144469</strain>
    </source>
</reference>
<evidence type="ECO:0000313" key="3">
    <source>
        <dbReference type="EMBL" id="KAF6742838.1"/>
    </source>
</evidence>
<keyword evidence="2" id="KW-0472">Membrane</keyword>
<dbReference type="EMBL" id="JACGCI010000166">
    <property type="protein sequence ID" value="KAF6742838.1"/>
    <property type="molecule type" value="Genomic_DNA"/>
</dbReference>
<feature type="region of interest" description="Disordered" evidence="1">
    <location>
        <begin position="265"/>
        <end position="284"/>
    </location>
</feature>
<keyword evidence="4" id="KW-1185">Reference proteome</keyword>
<comment type="caution">
    <text evidence="3">The sequence shown here is derived from an EMBL/GenBank/DDBJ whole genome shotgun (WGS) entry which is preliminary data.</text>
</comment>
<name>A0A8H6HBJ7_9AGAR</name>
<gene>
    <name evidence="3" type="ORF">DFP72DRAFT_1103317</name>
</gene>
<protein>
    <submittedName>
        <fullName evidence="3">Uncharacterized protein</fullName>
    </submittedName>
</protein>
<evidence type="ECO:0000256" key="1">
    <source>
        <dbReference type="SAM" id="MobiDB-lite"/>
    </source>
</evidence>
<proteinExistence type="predicted"/>
<evidence type="ECO:0000256" key="2">
    <source>
        <dbReference type="SAM" id="Phobius"/>
    </source>
</evidence>
<sequence>MRSSCSPVNALDTPSSPCTTISRAELVVRRGGFESLVIYDCRHRHTEHGHPGPTSSRRRRRPPRWEAFFLSSSSLCGTVCSRISRFTFSVSISAMTNDDADYRTKTTLRRNGTDVVHDVRRSSTSRLLTFAHGLDVRSVCKSSRTGRRSGGYVLGGWASAVAGMDSGGGARIVGGDLPFLFRHSNTCVACAGTPEWGEGREDWLGSWTAGWMVFGAHVSLGGASSWGIGMEWRWGKGLGFGPWYKAAPLSPTDTVAAHQHSLDVVPPPSRRAVARSRHAEGERERKWPIVHGRTEGDSRGRNVSRPGNEWMPEARRRRFLGANGRHLGVAAKARVCNSKVILSQSISRLKAGVSKKRDLRDDPRVGRVAPVGFLGQTYPSLTALIWRASDDPFGAYHPVFDLSSSPEPEALPSVRHGSIRPYHPSTSRLTTTTTKLPPEPWSFQQQTAPYPDPNAGKTVTTAYEVADSSDDESEEVVFLGSRDKGKGRAVEDSDDEVVVEVERDGAFRRWDVPLDGYGRGKSHVPKEVYGVSDSSDEEVVVLERRDKGKGRAMEWDRDQSVEIIETYVEEGSGELSIRATGVPSVSEQNIGGQYDASFAAPIFVDDNGAIHQPIQNAVAGPSSNPQAQQVFDRGYHQPRQDQQHSAVPFGNPVFPPNFESWMSDMRDVFRDALPNDINRQVFHSPPSSIIGPGAQTDSITPYDYDYDYATMNEGAAAQGARMVGRRSIRSEDGARMGATAAFVSKERGAGCLALIATRHAQWGRSLERTIREVRRGDTGFRVREWAHSVRWAMVDMLGEARRGTDGTAGRGWTGVLGCGESDGDMMAKRPSGCQGVLSWWRWWAKVEPMEGGQRWDGRRQVGCGGDKAVVGDDGETPFGRQWSTLKEEYDEWRLEDEGGTTSAHSVHVREGGNNAWVRRRRTESGHNGWVPTRDERDRGYHPRLTEGARRSQTGARLKHPPHTIVCAYSAQSPLDLAIETRNFCSLIPAEFRPFCQQTLELCLLTFTPPPTSARRTSIHTVFVTQHHRTQHALNRSQTTQDASTLSRRTAIPVWQSSFLTFTAQALTPDRNASGCQQQHPVFRNKIRHVKTILVPYKPLSTSESPAMHTTTTHLATSGLERTGGRWRAAKRTHVDGPSSNPQVAYVIFSQLARRTDFCRVIAISPHPSPIPFRSVGLPACTIPPTPPSGLPSLAGRISVVTWSFSLTTVVTEYFECGRVPRRSRLLAHPLPINSTALAECEGALACFEVHSTTSQSHPSPRIHFYCYFVKETLTELTLAPPYRRSGKKSPFWVVRVPEVRRSANPKIPIVCVISTGVPESVQYRRFMIGCECALTPADFSLTVPHPPSRVDSGSVLLALRVYCQGAAKLVIKTWRHQHPTSRTLGPEALSSKSSTLAQYEIRIRRRLSVQDVYPADIAVVLVLSVRVCAVCDGAVLIAAHRRQIFMRQTQK</sequence>
<evidence type="ECO:0000313" key="4">
    <source>
        <dbReference type="Proteomes" id="UP000521943"/>
    </source>
</evidence>
<keyword evidence="2" id="KW-1133">Transmembrane helix</keyword>
<feature type="region of interest" description="Disordered" evidence="1">
    <location>
        <begin position="408"/>
        <end position="440"/>
    </location>
</feature>
<organism evidence="3 4">
    <name type="scientific">Ephemerocybe angulata</name>
    <dbReference type="NCBI Taxonomy" id="980116"/>
    <lineage>
        <taxon>Eukaryota</taxon>
        <taxon>Fungi</taxon>
        <taxon>Dikarya</taxon>
        <taxon>Basidiomycota</taxon>
        <taxon>Agaricomycotina</taxon>
        <taxon>Agaricomycetes</taxon>
        <taxon>Agaricomycetidae</taxon>
        <taxon>Agaricales</taxon>
        <taxon>Agaricineae</taxon>
        <taxon>Psathyrellaceae</taxon>
        <taxon>Ephemerocybe</taxon>
    </lineage>
</organism>
<accession>A0A8H6HBJ7</accession>